<evidence type="ECO:0000313" key="1">
    <source>
        <dbReference type="EMBL" id="MEV0710855.1"/>
    </source>
</evidence>
<reference evidence="1 2" key="1">
    <citation type="submission" date="2024-06" db="EMBL/GenBank/DDBJ databases">
        <title>The Natural Products Discovery Center: Release of the First 8490 Sequenced Strains for Exploring Actinobacteria Biosynthetic Diversity.</title>
        <authorList>
            <person name="Kalkreuter E."/>
            <person name="Kautsar S.A."/>
            <person name="Yang D."/>
            <person name="Bader C.D."/>
            <person name="Teijaro C.N."/>
            <person name="Fluegel L."/>
            <person name="Davis C.M."/>
            <person name="Simpson J.R."/>
            <person name="Lauterbach L."/>
            <person name="Steele A.D."/>
            <person name="Gui C."/>
            <person name="Meng S."/>
            <person name="Li G."/>
            <person name="Viehrig K."/>
            <person name="Ye F."/>
            <person name="Su P."/>
            <person name="Kiefer A.F."/>
            <person name="Nichols A."/>
            <person name="Cepeda A.J."/>
            <person name="Yan W."/>
            <person name="Fan B."/>
            <person name="Jiang Y."/>
            <person name="Adhikari A."/>
            <person name="Zheng C.-J."/>
            <person name="Schuster L."/>
            <person name="Cowan T.M."/>
            <person name="Smanski M.J."/>
            <person name="Chevrette M.G."/>
            <person name="De Carvalho L.P.S."/>
            <person name="Shen B."/>
        </authorList>
    </citation>
    <scope>NUCLEOTIDE SEQUENCE [LARGE SCALE GENOMIC DNA]</scope>
    <source>
        <strain evidence="1 2">NPDC050403</strain>
    </source>
</reference>
<keyword evidence="2" id="KW-1185">Reference proteome</keyword>
<dbReference type="Proteomes" id="UP001551695">
    <property type="component" value="Unassembled WGS sequence"/>
</dbReference>
<evidence type="ECO:0008006" key="3">
    <source>
        <dbReference type="Google" id="ProtNLM"/>
    </source>
</evidence>
<protein>
    <recommendedName>
        <fullName evidence="3">ABM domain-containing protein</fullName>
    </recommendedName>
</protein>
<gene>
    <name evidence="1" type="ORF">AB0I48_25135</name>
</gene>
<sequence>MVYAYIQDVPIGEELYTRIIEELGPEPLAGSLLHLCVRRDDGGLRYIDVWESEAHCARAFQERIHPAVDAAFAGARPGEPTVEHLDVVHATGSLLTAQST</sequence>
<comment type="caution">
    <text evidence="1">The sequence shown here is derived from an EMBL/GenBank/DDBJ whole genome shotgun (WGS) entry which is preliminary data.</text>
</comment>
<proteinExistence type="predicted"/>
<name>A0ABV3G071_9NOCA</name>
<accession>A0ABV3G071</accession>
<dbReference type="RefSeq" id="WP_355086725.1">
    <property type="nucleotide sequence ID" value="NZ_JBEXKW010000025.1"/>
</dbReference>
<dbReference type="EMBL" id="JBFAKC010000012">
    <property type="protein sequence ID" value="MEV0710855.1"/>
    <property type="molecule type" value="Genomic_DNA"/>
</dbReference>
<evidence type="ECO:0000313" key="2">
    <source>
        <dbReference type="Proteomes" id="UP001551695"/>
    </source>
</evidence>
<organism evidence="1 2">
    <name type="scientific">Nocardia aurea</name>
    <dbReference type="NCBI Taxonomy" id="2144174"/>
    <lineage>
        <taxon>Bacteria</taxon>
        <taxon>Bacillati</taxon>
        <taxon>Actinomycetota</taxon>
        <taxon>Actinomycetes</taxon>
        <taxon>Mycobacteriales</taxon>
        <taxon>Nocardiaceae</taxon>
        <taxon>Nocardia</taxon>
    </lineage>
</organism>